<evidence type="ECO:0000313" key="1">
    <source>
        <dbReference type="EMBL" id="QQK04566.1"/>
    </source>
</evidence>
<accession>A0A7T6VII6</accession>
<reference evidence="1 2" key="1">
    <citation type="submission" date="2020-12" db="EMBL/GenBank/DDBJ databases">
        <title>Complete genome sequence of Burkholderia anthina BJQ0011.</title>
        <authorList>
            <person name="Xu Y."/>
        </authorList>
    </citation>
    <scope>NUCLEOTIDE SEQUENCE [LARGE SCALE GENOMIC DNA]</scope>
    <source>
        <strain evidence="1 2">BJQ0011</strain>
    </source>
</reference>
<dbReference type="KEGG" id="bann:JFN94_24745"/>
<organism evidence="1 2">
    <name type="scientific">Burkholderia anthina</name>
    <dbReference type="NCBI Taxonomy" id="179879"/>
    <lineage>
        <taxon>Bacteria</taxon>
        <taxon>Pseudomonadati</taxon>
        <taxon>Pseudomonadota</taxon>
        <taxon>Betaproteobacteria</taxon>
        <taxon>Burkholderiales</taxon>
        <taxon>Burkholderiaceae</taxon>
        <taxon>Burkholderia</taxon>
        <taxon>Burkholderia cepacia complex</taxon>
    </lineage>
</organism>
<dbReference type="EMBL" id="CP066770">
    <property type="protein sequence ID" value="QQK04566.1"/>
    <property type="molecule type" value="Genomic_DNA"/>
</dbReference>
<name>A0A7T6VII6_9BURK</name>
<dbReference type="AlphaFoldDB" id="A0A7T6VII6"/>
<dbReference type="RefSeq" id="WP_199568769.1">
    <property type="nucleotide sequence ID" value="NZ_CP066770.1"/>
</dbReference>
<sequence length="84" mass="8392">MLEALKNAVSNAVEALRNNGEHRASLADAITAAHAYIAHLEDRVAALEQAIANGFAVAQSAAAVVDAAGAAVTGATQVETKPAA</sequence>
<protein>
    <submittedName>
        <fullName evidence="1">Uncharacterized protein</fullName>
    </submittedName>
</protein>
<gene>
    <name evidence="1" type="ORF">JFN94_24745</name>
</gene>
<dbReference type="Proteomes" id="UP000596205">
    <property type="component" value="Chromosome 2"/>
</dbReference>
<proteinExistence type="predicted"/>
<evidence type="ECO:0000313" key="2">
    <source>
        <dbReference type="Proteomes" id="UP000596205"/>
    </source>
</evidence>